<evidence type="ECO:0000313" key="3">
    <source>
        <dbReference type="EMBL" id="PNH09721.1"/>
    </source>
</evidence>
<dbReference type="NCBIfam" id="TIGR02246">
    <property type="entry name" value="SgcJ/EcaC family oxidoreductase"/>
    <property type="match status" value="1"/>
</dbReference>
<dbReference type="InterPro" id="IPR011944">
    <property type="entry name" value="Steroid_delta5-4_isomerase"/>
</dbReference>
<sequence>MARVLPFLAALLLALASHAAAGRGLLEACRPLTAAAVVAYNDAKGSVFDFACFEPAPVEKSCGGIASGLCIFEKGISCYYKAKPCKPTDTQVLALFAEWNAALATLNASKVAALYAPTAVLLPTVSNKVRNTRAEIENYFVSFLKRKPQSVIDSIAGSSPNIRFLAPDVAINSGTYVFALTNAETGVVSNIHARFTYVYKKYGDYWLIEDHHSSVMPEPV</sequence>
<dbReference type="OrthoDB" id="526748at2759"/>
<evidence type="ECO:0000259" key="2">
    <source>
        <dbReference type="Pfam" id="PF08332"/>
    </source>
</evidence>
<name>A0A2J8AB26_9CHLO</name>
<dbReference type="Gene3D" id="3.10.450.50">
    <property type="match status" value="1"/>
</dbReference>
<keyword evidence="1" id="KW-0732">Signal</keyword>
<feature type="signal peptide" evidence="1">
    <location>
        <begin position="1"/>
        <end position="21"/>
    </location>
</feature>
<gene>
    <name evidence="3" type="ORF">TSOC_003636</name>
</gene>
<dbReference type="AlphaFoldDB" id="A0A2J8AB26"/>
<evidence type="ECO:0000256" key="1">
    <source>
        <dbReference type="SAM" id="SignalP"/>
    </source>
</evidence>
<feature type="chain" id="PRO_5014354975" description="Calcium/calmodulin-dependent protein kinase II association-domain domain-containing protein" evidence="1">
    <location>
        <begin position="22"/>
        <end position="220"/>
    </location>
</feature>
<proteinExistence type="predicted"/>
<dbReference type="GO" id="GO:0004683">
    <property type="term" value="F:calcium/calmodulin-dependent protein kinase activity"/>
    <property type="evidence" value="ECO:0007669"/>
    <property type="project" value="InterPro"/>
</dbReference>
<comment type="caution">
    <text evidence="3">The sequence shown here is derived from an EMBL/GenBank/DDBJ whole genome shotgun (WGS) entry which is preliminary data.</text>
</comment>
<protein>
    <recommendedName>
        <fullName evidence="2">Calcium/calmodulin-dependent protein kinase II association-domain domain-containing protein</fullName>
    </recommendedName>
</protein>
<keyword evidence="4" id="KW-1185">Reference proteome</keyword>
<dbReference type="SUPFAM" id="SSF54427">
    <property type="entry name" value="NTF2-like"/>
    <property type="match status" value="1"/>
</dbReference>
<dbReference type="EMBL" id="PGGS01000080">
    <property type="protein sequence ID" value="PNH09721.1"/>
    <property type="molecule type" value="Genomic_DNA"/>
</dbReference>
<dbReference type="GO" id="GO:0005516">
    <property type="term" value="F:calmodulin binding"/>
    <property type="evidence" value="ECO:0007669"/>
    <property type="project" value="InterPro"/>
</dbReference>
<dbReference type="InterPro" id="IPR032710">
    <property type="entry name" value="NTF2-like_dom_sf"/>
</dbReference>
<dbReference type="Pfam" id="PF08332">
    <property type="entry name" value="CaMKII_AD"/>
    <property type="match status" value="1"/>
</dbReference>
<organism evidence="3 4">
    <name type="scientific">Tetrabaena socialis</name>
    <dbReference type="NCBI Taxonomy" id="47790"/>
    <lineage>
        <taxon>Eukaryota</taxon>
        <taxon>Viridiplantae</taxon>
        <taxon>Chlorophyta</taxon>
        <taxon>core chlorophytes</taxon>
        <taxon>Chlorophyceae</taxon>
        <taxon>CS clade</taxon>
        <taxon>Chlamydomonadales</taxon>
        <taxon>Tetrabaenaceae</taxon>
        <taxon>Tetrabaena</taxon>
    </lineage>
</organism>
<evidence type="ECO:0000313" key="4">
    <source>
        <dbReference type="Proteomes" id="UP000236333"/>
    </source>
</evidence>
<dbReference type="Proteomes" id="UP000236333">
    <property type="component" value="Unassembled WGS sequence"/>
</dbReference>
<reference evidence="3 4" key="1">
    <citation type="journal article" date="2017" name="Mol. Biol. Evol.">
        <title>The 4-celled Tetrabaena socialis nuclear genome reveals the essential components for genetic control of cell number at the origin of multicellularity in the volvocine lineage.</title>
        <authorList>
            <person name="Featherston J."/>
            <person name="Arakaki Y."/>
            <person name="Hanschen E.R."/>
            <person name="Ferris P.J."/>
            <person name="Michod R.E."/>
            <person name="Olson B.J.S.C."/>
            <person name="Nozaki H."/>
            <person name="Durand P.M."/>
        </authorList>
    </citation>
    <scope>NUCLEOTIDE SEQUENCE [LARGE SCALE GENOMIC DNA]</scope>
    <source>
        <strain evidence="3 4">NIES-571</strain>
    </source>
</reference>
<feature type="domain" description="Calcium/calmodulin-dependent protein kinase II association-domain" evidence="2">
    <location>
        <begin position="91"/>
        <end position="217"/>
    </location>
</feature>
<accession>A0A2J8AB26</accession>
<dbReference type="InterPro" id="IPR013543">
    <property type="entry name" value="Ca/CaM-dep_prot_kinase-assoc"/>
</dbReference>